<dbReference type="Pfam" id="PF01544">
    <property type="entry name" value="CorA"/>
    <property type="match status" value="1"/>
</dbReference>
<dbReference type="AlphaFoldDB" id="A0AAC9L8F6"/>
<keyword evidence="3" id="KW-0813">Transport</keyword>
<dbReference type="CDD" id="cd12822">
    <property type="entry name" value="TmCorA-like"/>
    <property type="match status" value="1"/>
</dbReference>
<dbReference type="GO" id="GO:0050897">
    <property type="term" value="F:cobalt ion binding"/>
    <property type="evidence" value="ECO:0007669"/>
    <property type="project" value="TreeGrafter"/>
</dbReference>
<accession>A0AAC9L8F6</accession>
<keyword evidence="10" id="KW-1185">Reference proteome</keyword>
<sequence length="320" mass="35960">MAEFTLFQNGERVTEPLTEGDLGARLADPGMADWLDLPAPDPALIDRIGEALGLHELAVEDAGDERQRPKLDRYDSHLFLTVHRVVLDEQDDLLVSELAVFVTPHALVTVHKDTNLHPTDVARRWAAAGRERGIAYLLYALLDAVVDSHFDAAQALEDEVEELEDLLFAEPAQLHTVQRRSLRLRKNLLRLSRVAAPMREVLLGLMHRDIGLIDERLMPYYQDVYDHVLRVTEWVEGMRELASGVRETQLALQGNRLNVVMKKVTSWAAIIAVPTAITSYFGQNLPYPGYGDHAGLIGSYVAILGSSVVLYLLFRRRGWL</sequence>
<comment type="subcellular location">
    <subcellularLocation>
        <location evidence="1">Cell membrane</location>
        <topology evidence="1">Multi-pass membrane protein</topology>
    </subcellularLocation>
</comment>
<dbReference type="GO" id="GO:0005886">
    <property type="term" value="C:plasma membrane"/>
    <property type="evidence" value="ECO:0007669"/>
    <property type="project" value="UniProtKB-SubCell"/>
</dbReference>
<dbReference type="GO" id="GO:0000287">
    <property type="term" value="F:magnesium ion binding"/>
    <property type="evidence" value="ECO:0007669"/>
    <property type="project" value="TreeGrafter"/>
</dbReference>
<evidence type="ECO:0000313" key="9">
    <source>
        <dbReference type="EMBL" id="APU13323.1"/>
    </source>
</evidence>
<evidence type="ECO:0000256" key="3">
    <source>
        <dbReference type="ARBA" id="ARBA00022448"/>
    </source>
</evidence>
<dbReference type="InterPro" id="IPR045861">
    <property type="entry name" value="CorA_cytoplasmic_dom"/>
</dbReference>
<keyword evidence="7 8" id="KW-0472">Membrane</keyword>
<evidence type="ECO:0000256" key="1">
    <source>
        <dbReference type="ARBA" id="ARBA00004651"/>
    </source>
</evidence>
<dbReference type="PANTHER" id="PTHR46494:SF1">
    <property type="entry name" value="CORA FAMILY METAL ION TRANSPORTER (EUROFUNG)"/>
    <property type="match status" value="1"/>
</dbReference>
<feature type="transmembrane region" description="Helical" evidence="8">
    <location>
        <begin position="264"/>
        <end position="282"/>
    </location>
</feature>
<evidence type="ECO:0000256" key="5">
    <source>
        <dbReference type="ARBA" id="ARBA00022692"/>
    </source>
</evidence>
<feature type="transmembrane region" description="Helical" evidence="8">
    <location>
        <begin position="294"/>
        <end position="314"/>
    </location>
</feature>
<dbReference type="Proteomes" id="UP000185511">
    <property type="component" value="Chromosome"/>
</dbReference>
<protein>
    <submittedName>
        <fullName evidence="9">Mg2+/Co2+ transporter</fullName>
    </submittedName>
</protein>
<keyword evidence="4" id="KW-1003">Cell membrane</keyword>
<evidence type="ECO:0000256" key="2">
    <source>
        <dbReference type="ARBA" id="ARBA00009765"/>
    </source>
</evidence>
<dbReference type="PANTHER" id="PTHR46494">
    <property type="entry name" value="CORA FAMILY METAL ION TRANSPORTER (EUROFUNG)"/>
    <property type="match status" value="1"/>
</dbReference>
<dbReference type="KEGG" id="acad:UA74_06250"/>
<keyword evidence="6 8" id="KW-1133">Transmembrane helix</keyword>
<dbReference type="Gene3D" id="1.20.58.340">
    <property type="entry name" value="Magnesium transport protein CorA, transmembrane region"/>
    <property type="match status" value="2"/>
</dbReference>
<dbReference type="GO" id="GO:0015087">
    <property type="term" value="F:cobalt ion transmembrane transporter activity"/>
    <property type="evidence" value="ECO:0007669"/>
    <property type="project" value="TreeGrafter"/>
</dbReference>
<organism evidence="9 10">
    <name type="scientific">Actinoalloteichus fjordicus</name>
    <dbReference type="NCBI Taxonomy" id="1612552"/>
    <lineage>
        <taxon>Bacteria</taxon>
        <taxon>Bacillati</taxon>
        <taxon>Actinomycetota</taxon>
        <taxon>Actinomycetes</taxon>
        <taxon>Pseudonocardiales</taxon>
        <taxon>Pseudonocardiaceae</taxon>
        <taxon>Actinoalloteichus</taxon>
    </lineage>
</organism>
<dbReference type="GO" id="GO:0015095">
    <property type="term" value="F:magnesium ion transmembrane transporter activity"/>
    <property type="evidence" value="ECO:0007669"/>
    <property type="project" value="TreeGrafter"/>
</dbReference>
<dbReference type="RefSeq" id="WP_075764001.1">
    <property type="nucleotide sequence ID" value="NZ_CP016076.1"/>
</dbReference>
<reference evidence="10" key="1">
    <citation type="submission" date="2016-06" db="EMBL/GenBank/DDBJ databases">
        <title>Complete genome sequence of Actinoalloteichus fjordicus DSM 46855 (=ADI127-17), type strain of the new species Actinoalloteichus fjordicus.</title>
        <authorList>
            <person name="Ruckert C."/>
            <person name="Nouioui I."/>
            <person name="Willmese J."/>
            <person name="van Wezel G."/>
            <person name="Klenk H.-P."/>
            <person name="Kalinowski J."/>
            <person name="Zotchev S.B."/>
        </authorList>
    </citation>
    <scope>NUCLEOTIDE SEQUENCE [LARGE SCALE GENOMIC DNA]</scope>
    <source>
        <strain evidence="10">ADI127-7</strain>
    </source>
</reference>
<evidence type="ECO:0000313" key="10">
    <source>
        <dbReference type="Proteomes" id="UP000185511"/>
    </source>
</evidence>
<keyword evidence="5 8" id="KW-0812">Transmembrane</keyword>
<dbReference type="EMBL" id="CP016076">
    <property type="protein sequence ID" value="APU13323.1"/>
    <property type="molecule type" value="Genomic_DNA"/>
</dbReference>
<evidence type="ECO:0000256" key="6">
    <source>
        <dbReference type="ARBA" id="ARBA00022989"/>
    </source>
</evidence>
<proteinExistence type="inferred from homology"/>
<comment type="similarity">
    <text evidence="2">Belongs to the CorA metal ion transporter (MIT) (TC 1.A.35) family.</text>
</comment>
<dbReference type="Gene3D" id="3.30.460.20">
    <property type="entry name" value="CorA soluble domain-like"/>
    <property type="match status" value="1"/>
</dbReference>
<dbReference type="SUPFAM" id="SSF144083">
    <property type="entry name" value="Magnesium transport protein CorA, transmembrane region"/>
    <property type="match status" value="1"/>
</dbReference>
<name>A0AAC9L8F6_9PSEU</name>
<dbReference type="InterPro" id="IPR002523">
    <property type="entry name" value="MgTranspt_CorA/ZnTranspt_ZntB"/>
</dbReference>
<evidence type="ECO:0000256" key="4">
    <source>
        <dbReference type="ARBA" id="ARBA00022475"/>
    </source>
</evidence>
<dbReference type="SUPFAM" id="SSF143865">
    <property type="entry name" value="CorA soluble domain-like"/>
    <property type="match status" value="1"/>
</dbReference>
<evidence type="ECO:0000256" key="7">
    <source>
        <dbReference type="ARBA" id="ARBA00023136"/>
    </source>
</evidence>
<gene>
    <name evidence="9" type="ORF">UA74_06250</name>
</gene>
<evidence type="ECO:0000256" key="8">
    <source>
        <dbReference type="SAM" id="Phobius"/>
    </source>
</evidence>
<dbReference type="InterPro" id="IPR045863">
    <property type="entry name" value="CorA_TM1_TM2"/>
</dbReference>